<dbReference type="EMBL" id="CYGV01000369">
    <property type="protein sequence ID" value="CUA68290.1"/>
    <property type="molecule type" value="Genomic_DNA"/>
</dbReference>
<accession>A0A0K6FPU5</accession>
<keyword evidence="3" id="KW-1185">Reference proteome</keyword>
<feature type="compositionally biased region" description="Basic and acidic residues" evidence="1">
    <location>
        <begin position="336"/>
        <end position="351"/>
    </location>
</feature>
<sequence>MFDPASLEHIRWNGRIRPLDDAVYDQLPEAKKLRELVKKSFIVPAWLAKLESPEALALSVGVSQSEFTLNKDDEDLSFDVHESLPFILHIPRHASALQSHLMVEPMEADRRHPIDTLGSLVWDLQSDKNIIYRLVHHTKKEQQRAYVNLALSGSWQFRASLSKKGKQNQKTPAKFNRMLAHSFLSRMMTRRSQKQQRRPCHVFSTGLNHHYALHWVTEFKRDYDELISKCQVIEGLVSALYQRRALGFPNHFVFGTAHYSRTTLEVLAATWVPSDELAESGARSQERAGPGDQDVSENPSPEADTASSTLKTGEEVKIENPIAPGDGAGDPSENSPRGDDARSSKPKTGEKTVDADINLSIKEIKKYNKIVIYSIAKYDMTATQDILQLYLLMRQTLVLAQQYRNEMIEDSVGLINQLINEAGEFYEWPPPPHPKSDRGTKRPRTGSECSNPFGPTPENDSMSVDPCDDSNCESDREELESPDVDGPKRRVVGEG</sequence>
<gene>
    <name evidence="2" type="ORF">RSOLAG22IIIB_07818</name>
</gene>
<proteinExistence type="predicted"/>
<evidence type="ECO:0000313" key="3">
    <source>
        <dbReference type="Proteomes" id="UP000044841"/>
    </source>
</evidence>
<name>A0A0K6FPU5_9AGAM</name>
<organism evidence="2 3">
    <name type="scientific">Rhizoctonia solani</name>
    <dbReference type="NCBI Taxonomy" id="456999"/>
    <lineage>
        <taxon>Eukaryota</taxon>
        <taxon>Fungi</taxon>
        <taxon>Dikarya</taxon>
        <taxon>Basidiomycota</taxon>
        <taxon>Agaricomycotina</taxon>
        <taxon>Agaricomycetes</taxon>
        <taxon>Cantharellales</taxon>
        <taxon>Ceratobasidiaceae</taxon>
        <taxon>Rhizoctonia</taxon>
    </lineage>
</organism>
<evidence type="ECO:0000256" key="1">
    <source>
        <dbReference type="SAM" id="MobiDB-lite"/>
    </source>
</evidence>
<feature type="region of interest" description="Disordered" evidence="1">
    <location>
        <begin position="426"/>
        <end position="495"/>
    </location>
</feature>
<feature type="region of interest" description="Disordered" evidence="1">
    <location>
        <begin position="277"/>
        <end position="351"/>
    </location>
</feature>
<reference evidence="2 3" key="1">
    <citation type="submission" date="2015-07" db="EMBL/GenBank/DDBJ databases">
        <authorList>
            <person name="Noorani M."/>
        </authorList>
    </citation>
    <scope>NUCLEOTIDE SEQUENCE [LARGE SCALE GENOMIC DNA]</scope>
    <source>
        <strain evidence="2">BBA 69670</strain>
    </source>
</reference>
<feature type="compositionally biased region" description="Basic and acidic residues" evidence="1">
    <location>
        <begin position="485"/>
        <end position="495"/>
    </location>
</feature>
<dbReference type="AlphaFoldDB" id="A0A0K6FPU5"/>
<evidence type="ECO:0000313" key="2">
    <source>
        <dbReference type="EMBL" id="CUA68290.1"/>
    </source>
</evidence>
<protein>
    <submittedName>
        <fullName evidence="2">Uncharacterized protein</fullName>
    </submittedName>
</protein>
<feature type="compositionally biased region" description="Acidic residues" evidence="1">
    <location>
        <begin position="466"/>
        <end position="483"/>
    </location>
</feature>
<dbReference type="Proteomes" id="UP000044841">
    <property type="component" value="Unassembled WGS sequence"/>
</dbReference>